<name>A0A6J5KYB4_9CAUD</name>
<accession>A0A6J5KYB4</accession>
<evidence type="ECO:0000313" key="1">
    <source>
        <dbReference type="EMBL" id="CAB4127464.1"/>
    </source>
</evidence>
<gene>
    <name evidence="1" type="ORF">UFOVP84_200</name>
</gene>
<sequence length="69" mass="8214">MNDKIENLKKQCYISLIDRDGNMEYDMKKFAELIIKETLEVVRDEVQYALDDYLADTIDIRVKNHFGIE</sequence>
<protein>
    <submittedName>
        <fullName evidence="1">Uncharacterized protein</fullName>
    </submittedName>
</protein>
<organism evidence="1">
    <name type="scientific">uncultured Caudovirales phage</name>
    <dbReference type="NCBI Taxonomy" id="2100421"/>
    <lineage>
        <taxon>Viruses</taxon>
        <taxon>Duplodnaviria</taxon>
        <taxon>Heunggongvirae</taxon>
        <taxon>Uroviricota</taxon>
        <taxon>Caudoviricetes</taxon>
        <taxon>Peduoviridae</taxon>
        <taxon>Maltschvirus</taxon>
        <taxon>Maltschvirus maltsch</taxon>
    </lineage>
</organism>
<proteinExistence type="predicted"/>
<dbReference type="EMBL" id="LR796208">
    <property type="protein sequence ID" value="CAB4127464.1"/>
    <property type="molecule type" value="Genomic_DNA"/>
</dbReference>
<reference evidence="1" key="1">
    <citation type="submission" date="2020-04" db="EMBL/GenBank/DDBJ databases">
        <authorList>
            <person name="Chiriac C."/>
            <person name="Salcher M."/>
            <person name="Ghai R."/>
            <person name="Kavagutti S V."/>
        </authorList>
    </citation>
    <scope>NUCLEOTIDE SEQUENCE</scope>
</reference>